<evidence type="ECO:0000256" key="3">
    <source>
        <dbReference type="ARBA" id="ARBA00009983"/>
    </source>
</evidence>
<reference evidence="11 12" key="1">
    <citation type="submission" date="2023-01" db="EMBL/GenBank/DDBJ databases">
        <title>Bacillus changyiensis sp. nov., isolated from a coastal deposit.</title>
        <authorList>
            <person name="Xiao G."/>
            <person name="Lai Q."/>
            <person name="Hu Z."/>
            <person name="Shao Z."/>
        </authorList>
    </citation>
    <scope>NUCLEOTIDE SEQUENCE [LARGE SCALE GENOMIC DNA]</scope>
    <source>
        <strain evidence="11 12">CLL-7-23</strain>
    </source>
</reference>
<dbReference type="PANTHER" id="PTHR47371:SF3">
    <property type="entry name" value="PHOSPHOGLYCEROL TRANSFERASE I"/>
    <property type="match status" value="1"/>
</dbReference>
<dbReference type="Proteomes" id="UP001211894">
    <property type="component" value="Unassembled WGS sequence"/>
</dbReference>
<evidence type="ECO:0000256" key="9">
    <source>
        <dbReference type="SAM" id="Phobius"/>
    </source>
</evidence>
<evidence type="ECO:0000259" key="10">
    <source>
        <dbReference type="Pfam" id="PF00884"/>
    </source>
</evidence>
<dbReference type="PANTHER" id="PTHR47371">
    <property type="entry name" value="LIPOTEICHOIC ACID SYNTHASE"/>
    <property type="match status" value="1"/>
</dbReference>
<dbReference type="RefSeq" id="WP_271339088.1">
    <property type="nucleotide sequence ID" value="NZ_JAQKAB010000001.1"/>
</dbReference>
<evidence type="ECO:0000256" key="8">
    <source>
        <dbReference type="PIRNR" id="PIRNR005091"/>
    </source>
</evidence>
<dbReference type="InterPro" id="IPR000917">
    <property type="entry name" value="Sulfatase_N"/>
</dbReference>
<keyword evidence="4 8" id="KW-1003">Cell membrane</keyword>
<evidence type="ECO:0000256" key="5">
    <source>
        <dbReference type="ARBA" id="ARBA00022692"/>
    </source>
</evidence>
<evidence type="ECO:0000256" key="1">
    <source>
        <dbReference type="ARBA" id="ARBA00004651"/>
    </source>
</evidence>
<feature type="transmembrane region" description="Helical" evidence="9">
    <location>
        <begin position="41"/>
        <end position="62"/>
    </location>
</feature>
<keyword evidence="5 9" id="KW-0812">Transmembrane</keyword>
<evidence type="ECO:0000256" key="4">
    <source>
        <dbReference type="ARBA" id="ARBA00022475"/>
    </source>
</evidence>
<dbReference type="InterPro" id="IPR017850">
    <property type="entry name" value="Alkaline_phosphatase_core_sf"/>
</dbReference>
<dbReference type="Pfam" id="PF00884">
    <property type="entry name" value="Sulfatase"/>
    <property type="match status" value="1"/>
</dbReference>
<comment type="subcellular location">
    <subcellularLocation>
        <location evidence="1">Cell membrane</location>
        <topology evidence="1">Multi-pass membrane protein</topology>
    </subcellularLocation>
</comment>
<dbReference type="Gene3D" id="3.30.1120.170">
    <property type="match status" value="1"/>
</dbReference>
<dbReference type="InterPro" id="IPR050448">
    <property type="entry name" value="OpgB/LTA_synthase_biosynth"/>
</dbReference>
<evidence type="ECO:0000313" key="12">
    <source>
        <dbReference type="Proteomes" id="UP001211894"/>
    </source>
</evidence>
<evidence type="ECO:0000256" key="7">
    <source>
        <dbReference type="ARBA" id="ARBA00023136"/>
    </source>
</evidence>
<name>A0ABT4WYT6_9BACI</name>
<organism evidence="11 12">
    <name type="scientific">Bacillus changyiensis</name>
    <dbReference type="NCBI Taxonomy" id="3004103"/>
    <lineage>
        <taxon>Bacteria</taxon>
        <taxon>Bacillati</taxon>
        <taxon>Bacillota</taxon>
        <taxon>Bacilli</taxon>
        <taxon>Bacillales</taxon>
        <taxon>Bacillaceae</taxon>
        <taxon>Bacillus</taxon>
    </lineage>
</organism>
<evidence type="ECO:0000256" key="2">
    <source>
        <dbReference type="ARBA" id="ARBA00004936"/>
    </source>
</evidence>
<keyword evidence="7 8" id="KW-0472">Membrane</keyword>
<keyword evidence="12" id="KW-1185">Reference proteome</keyword>
<gene>
    <name evidence="11" type="ORF">PJ311_01215</name>
</gene>
<dbReference type="EMBL" id="JAQKAB010000001">
    <property type="protein sequence ID" value="MDA7025224.1"/>
    <property type="molecule type" value="Genomic_DNA"/>
</dbReference>
<dbReference type="PIRSF" id="PIRSF005091">
    <property type="entry name" value="Mmb_sulf_HI1246"/>
    <property type="match status" value="1"/>
</dbReference>
<feature type="transmembrane region" description="Helical" evidence="9">
    <location>
        <begin position="69"/>
        <end position="92"/>
    </location>
</feature>
<evidence type="ECO:0000256" key="6">
    <source>
        <dbReference type="ARBA" id="ARBA00022989"/>
    </source>
</evidence>
<dbReference type="Gene3D" id="3.40.720.10">
    <property type="entry name" value="Alkaline Phosphatase, subunit A"/>
    <property type="match status" value="1"/>
</dbReference>
<dbReference type="SUPFAM" id="SSF53649">
    <property type="entry name" value="Alkaline phosphatase-like"/>
    <property type="match status" value="1"/>
</dbReference>
<feature type="domain" description="Sulfatase N-terminal" evidence="10">
    <location>
        <begin position="244"/>
        <end position="536"/>
    </location>
</feature>
<protein>
    <submittedName>
        <fullName evidence="11">LTA synthase family protein</fullName>
    </submittedName>
</protein>
<proteinExistence type="inferred from homology"/>
<feature type="transmembrane region" description="Helical" evidence="9">
    <location>
        <begin position="151"/>
        <end position="170"/>
    </location>
</feature>
<feature type="transmembrane region" description="Helical" evidence="9">
    <location>
        <begin position="123"/>
        <end position="139"/>
    </location>
</feature>
<dbReference type="InterPro" id="IPR012160">
    <property type="entry name" value="LtaS-like"/>
</dbReference>
<evidence type="ECO:0000313" key="11">
    <source>
        <dbReference type="EMBL" id="MDA7025224.1"/>
    </source>
</evidence>
<accession>A0ABT4WYT6</accession>
<sequence length="639" mass="72963">MKKIISHKLSFFLLAVVLVWAKTYASYLVEFNLGVKGLTQQILLFINPFSFTIVLLGLGLFLKGRRSAVWIISINAVMTFVLYANIMFYRFFDDFLTFANLKQAGNLGNMSDGVFSIMAPHDIIYFLDLVILIALCVKRPQLKASQLKKRWAAAVVLAGILLFYINLSVAEKDRPELLTRTFDRNYIVKYLGPYNYTIYDGIQAAQTASQKAYASSDDLTSVVNFTNSHYAKPDKKYFGIAKGKNIIKIHLESFQTFLIDYKLHGKEVTPFLNKLAHGSHDMKYFDNFFHQTGQGKTADAELMMDNSVFGLPEGTAFVTKGQNTYQSLPAILNQKEGYTSAVLHGDYKSFWNRDQVYKQIGYDKFFDASSYDMSEENLVNLGLKDKPFFKESIPMLKSLKKPFYAHLMTLTHHYPFILDEKDATLEKGTTGDSTVDGYFQTARYLDESLEQFFKDLKKSGLYDDSVIVIYGDHNGISENHNRAMEEVLGKEITPYQNVMNQRVPLMIRIPGQKGGVNHTYGGEVDVMPTLLHLQGIDNKNYVNFGTDLFSKEHDETVPFRNGNYVTPKYTLIDTTVYDTKTGKEIKPNKETEKLKTQVSEQLDLSDQVLYKDLLRFHKLKDFTPVDPAKYFYGKEKGNE</sequence>
<dbReference type="CDD" id="cd16015">
    <property type="entry name" value="LTA_synthase"/>
    <property type="match status" value="1"/>
</dbReference>
<comment type="pathway">
    <text evidence="2">Cell wall biogenesis; lipoteichoic acid biosynthesis.</text>
</comment>
<comment type="similarity">
    <text evidence="3 8">Belongs to the LTA synthase family.</text>
</comment>
<keyword evidence="6 9" id="KW-1133">Transmembrane helix</keyword>
<comment type="caution">
    <text evidence="11">The sequence shown here is derived from an EMBL/GenBank/DDBJ whole genome shotgun (WGS) entry which is preliminary data.</text>
</comment>